<evidence type="ECO:0000259" key="5">
    <source>
        <dbReference type="PROSITE" id="PS50043"/>
    </source>
</evidence>
<dbReference type="PROSITE" id="PS50110">
    <property type="entry name" value="RESPONSE_REGULATORY"/>
    <property type="match status" value="1"/>
</dbReference>
<dbReference type="PANTHER" id="PTHR44688">
    <property type="entry name" value="DNA-BINDING TRANSCRIPTIONAL ACTIVATOR DEVR_DOSR"/>
    <property type="match status" value="1"/>
</dbReference>
<evidence type="ECO:0000256" key="4">
    <source>
        <dbReference type="PROSITE-ProRule" id="PRU00169"/>
    </source>
</evidence>
<dbReference type="InterPro" id="IPR036388">
    <property type="entry name" value="WH-like_DNA-bd_sf"/>
</dbReference>
<dbReference type="SMART" id="SM00421">
    <property type="entry name" value="HTH_LUXR"/>
    <property type="match status" value="1"/>
</dbReference>
<evidence type="ECO:0000256" key="3">
    <source>
        <dbReference type="ARBA" id="ARBA00023163"/>
    </source>
</evidence>
<keyword evidence="3" id="KW-0804">Transcription</keyword>
<feature type="domain" description="HTH luxR-type" evidence="5">
    <location>
        <begin position="147"/>
        <end position="211"/>
    </location>
</feature>
<evidence type="ECO:0000259" key="6">
    <source>
        <dbReference type="PROSITE" id="PS50110"/>
    </source>
</evidence>
<protein>
    <submittedName>
        <fullName evidence="7">DNA-binding response regulator</fullName>
    </submittedName>
</protein>
<dbReference type="EMBL" id="QQNH01000010">
    <property type="protein sequence ID" value="RDE08917.1"/>
    <property type="molecule type" value="Genomic_DNA"/>
</dbReference>
<dbReference type="RefSeq" id="WP_114645883.1">
    <property type="nucleotide sequence ID" value="NZ_QQNH01000010.1"/>
</dbReference>
<sequence>MNSEVSYRLFFNRDRLVHIVDGDMPTCESLEGAFRAEGFQTAILTERDAFVARLNQRRPDVVVLNSRLDGEDMLPALKGIKEMRAGIPVFMMTESPDIDGTVEAMRLGASDVFVKPVDSERVVRAVREVLRRDVHFTPGPEGMGDVEIRGFGQLTPREREVLQLIANGQSNKEAGRELGISPRTIEVHRARVMEKLGARNTADLIRIILTS</sequence>
<dbReference type="Proteomes" id="UP000253759">
    <property type="component" value="Unassembled WGS sequence"/>
</dbReference>
<dbReference type="CDD" id="cd06170">
    <property type="entry name" value="LuxR_C_like"/>
    <property type="match status" value="1"/>
</dbReference>
<evidence type="ECO:0000313" key="7">
    <source>
        <dbReference type="EMBL" id="RDE08917.1"/>
    </source>
</evidence>
<dbReference type="OrthoDB" id="9782655at2"/>
<dbReference type="Gene3D" id="3.40.50.2300">
    <property type="match status" value="1"/>
</dbReference>
<dbReference type="InterPro" id="IPR011006">
    <property type="entry name" value="CheY-like_superfamily"/>
</dbReference>
<accession>A0A369W4I3</accession>
<keyword evidence="2 7" id="KW-0238">DNA-binding</keyword>
<dbReference type="PROSITE" id="PS50043">
    <property type="entry name" value="HTH_LUXR_2"/>
    <property type="match status" value="1"/>
</dbReference>
<dbReference type="Pfam" id="PF00072">
    <property type="entry name" value="Response_reg"/>
    <property type="match status" value="1"/>
</dbReference>
<dbReference type="GO" id="GO:0006355">
    <property type="term" value="P:regulation of DNA-templated transcription"/>
    <property type="evidence" value="ECO:0007669"/>
    <property type="project" value="InterPro"/>
</dbReference>
<keyword evidence="8" id="KW-1185">Reference proteome</keyword>
<evidence type="ECO:0000313" key="8">
    <source>
        <dbReference type="Proteomes" id="UP000253759"/>
    </source>
</evidence>
<proteinExistence type="predicted"/>
<organism evidence="7 8">
    <name type="scientific">Pelagibacterium lacus</name>
    <dbReference type="NCBI Taxonomy" id="2282655"/>
    <lineage>
        <taxon>Bacteria</taxon>
        <taxon>Pseudomonadati</taxon>
        <taxon>Pseudomonadota</taxon>
        <taxon>Alphaproteobacteria</taxon>
        <taxon>Hyphomicrobiales</taxon>
        <taxon>Devosiaceae</taxon>
        <taxon>Pelagibacterium</taxon>
    </lineage>
</organism>
<dbReference type="Gene3D" id="1.10.10.10">
    <property type="entry name" value="Winged helix-like DNA-binding domain superfamily/Winged helix DNA-binding domain"/>
    <property type="match status" value="1"/>
</dbReference>
<dbReference type="SUPFAM" id="SSF46894">
    <property type="entry name" value="C-terminal effector domain of the bipartite response regulators"/>
    <property type="match status" value="1"/>
</dbReference>
<evidence type="ECO:0000256" key="2">
    <source>
        <dbReference type="ARBA" id="ARBA00023125"/>
    </source>
</evidence>
<dbReference type="InterPro" id="IPR016032">
    <property type="entry name" value="Sig_transdc_resp-reg_C-effctor"/>
</dbReference>
<name>A0A369W4I3_9HYPH</name>
<dbReference type="PRINTS" id="PR00038">
    <property type="entry name" value="HTHLUXR"/>
</dbReference>
<comment type="caution">
    <text evidence="4">Lacks conserved residue(s) required for the propagation of feature annotation.</text>
</comment>
<dbReference type="InterPro" id="IPR001789">
    <property type="entry name" value="Sig_transdc_resp-reg_receiver"/>
</dbReference>
<reference evidence="8" key="1">
    <citation type="submission" date="2018-07" db="EMBL/GenBank/DDBJ databases">
        <authorList>
            <person name="Liu B.-T."/>
            <person name="Du Z."/>
        </authorList>
    </citation>
    <scope>NUCLEOTIDE SEQUENCE [LARGE SCALE GENOMIC DNA]</scope>
    <source>
        <strain evidence="8">XYN52</strain>
    </source>
</reference>
<dbReference type="SMART" id="SM00448">
    <property type="entry name" value="REC"/>
    <property type="match status" value="1"/>
</dbReference>
<dbReference type="AlphaFoldDB" id="A0A369W4I3"/>
<dbReference type="GO" id="GO:0003677">
    <property type="term" value="F:DNA binding"/>
    <property type="evidence" value="ECO:0007669"/>
    <property type="project" value="UniProtKB-KW"/>
</dbReference>
<dbReference type="PANTHER" id="PTHR44688:SF16">
    <property type="entry name" value="DNA-BINDING TRANSCRIPTIONAL ACTIVATOR DEVR_DOSR"/>
    <property type="match status" value="1"/>
</dbReference>
<comment type="caution">
    <text evidence="7">The sequence shown here is derived from an EMBL/GenBank/DDBJ whole genome shotgun (WGS) entry which is preliminary data.</text>
</comment>
<dbReference type="GO" id="GO:0000160">
    <property type="term" value="P:phosphorelay signal transduction system"/>
    <property type="evidence" value="ECO:0007669"/>
    <property type="project" value="InterPro"/>
</dbReference>
<keyword evidence="1" id="KW-0805">Transcription regulation</keyword>
<dbReference type="SUPFAM" id="SSF52172">
    <property type="entry name" value="CheY-like"/>
    <property type="match status" value="1"/>
</dbReference>
<feature type="domain" description="Response regulatory" evidence="6">
    <location>
        <begin position="16"/>
        <end position="130"/>
    </location>
</feature>
<gene>
    <name evidence="7" type="ORF">DVH29_09200</name>
</gene>
<evidence type="ECO:0000256" key="1">
    <source>
        <dbReference type="ARBA" id="ARBA00023015"/>
    </source>
</evidence>
<dbReference type="InterPro" id="IPR000792">
    <property type="entry name" value="Tscrpt_reg_LuxR_C"/>
</dbReference>
<dbReference type="Pfam" id="PF00196">
    <property type="entry name" value="GerE"/>
    <property type="match status" value="1"/>
</dbReference>